<proteinExistence type="predicted"/>
<gene>
    <name evidence="3" type="ORF">HYH02_001901</name>
</gene>
<dbReference type="Gene3D" id="3.40.630.30">
    <property type="match status" value="1"/>
</dbReference>
<dbReference type="Proteomes" id="UP000613740">
    <property type="component" value="Unassembled WGS sequence"/>
</dbReference>
<dbReference type="InterPro" id="IPR016181">
    <property type="entry name" value="Acyl_CoA_acyltransferase"/>
</dbReference>
<dbReference type="GO" id="GO:0016747">
    <property type="term" value="F:acyltransferase activity, transferring groups other than amino-acyl groups"/>
    <property type="evidence" value="ECO:0007669"/>
    <property type="project" value="InterPro"/>
</dbReference>
<dbReference type="OrthoDB" id="429143at2759"/>
<keyword evidence="4" id="KW-1185">Reference proteome</keyword>
<name>A0A835WT23_9CHLO</name>
<feature type="region of interest" description="Disordered" evidence="1">
    <location>
        <begin position="336"/>
        <end position="355"/>
    </location>
</feature>
<feature type="domain" description="N-acetyltransferase" evidence="2">
    <location>
        <begin position="97"/>
        <end position="253"/>
    </location>
</feature>
<dbReference type="AlphaFoldDB" id="A0A835WT23"/>
<reference evidence="3" key="1">
    <citation type="journal article" date="2020" name="bioRxiv">
        <title>Comparative genomics of Chlamydomonas.</title>
        <authorList>
            <person name="Craig R.J."/>
            <person name="Hasan A.R."/>
            <person name="Ness R.W."/>
            <person name="Keightley P.D."/>
        </authorList>
    </citation>
    <scope>NUCLEOTIDE SEQUENCE</scope>
    <source>
        <strain evidence="3">CCAP 11/173</strain>
    </source>
</reference>
<dbReference type="PROSITE" id="PS51186">
    <property type="entry name" value="GNAT"/>
    <property type="match status" value="1"/>
</dbReference>
<feature type="compositionally biased region" description="Basic and acidic residues" evidence="1">
    <location>
        <begin position="318"/>
        <end position="329"/>
    </location>
</feature>
<organism evidence="3 4">
    <name type="scientific">Chlamydomonas schloesseri</name>
    <dbReference type="NCBI Taxonomy" id="2026947"/>
    <lineage>
        <taxon>Eukaryota</taxon>
        <taxon>Viridiplantae</taxon>
        <taxon>Chlorophyta</taxon>
        <taxon>core chlorophytes</taxon>
        <taxon>Chlorophyceae</taxon>
        <taxon>CS clade</taxon>
        <taxon>Chlamydomonadales</taxon>
        <taxon>Chlamydomonadaceae</taxon>
        <taxon>Chlamydomonas</taxon>
    </lineage>
</organism>
<dbReference type="EMBL" id="JAEHOD010000003">
    <property type="protein sequence ID" value="KAG2453689.1"/>
    <property type="molecule type" value="Genomic_DNA"/>
</dbReference>
<evidence type="ECO:0000313" key="3">
    <source>
        <dbReference type="EMBL" id="KAG2453689.1"/>
    </source>
</evidence>
<evidence type="ECO:0000313" key="4">
    <source>
        <dbReference type="Proteomes" id="UP000613740"/>
    </source>
</evidence>
<feature type="region of interest" description="Disordered" evidence="1">
    <location>
        <begin position="293"/>
        <end position="329"/>
    </location>
</feature>
<feature type="compositionally biased region" description="Polar residues" evidence="1">
    <location>
        <begin position="685"/>
        <end position="695"/>
    </location>
</feature>
<feature type="region of interest" description="Disordered" evidence="1">
    <location>
        <begin position="409"/>
        <end position="438"/>
    </location>
</feature>
<dbReference type="Pfam" id="PF23209">
    <property type="entry name" value="IDM1_C"/>
    <property type="match status" value="1"/>
</dbReference>
<evidence type="ECO:0000259" key="2">
    <source>
        <dbReference type="PROSITE" id="PS51186"/>
    </source>
</evidence>
<evidence type="ECO:0000256" key="1">
    <source>
        <dbReference type="SAM" id="MobiDB-lite"/>
    </source>
</evidence>
<dbReference type="InterPro" id="IPR056511">
    <property type="entry name" value="IDM1_C"/>
</dbReference>
<dbReference type="InterPro" id="IPR000182">
    <property type="entry name" value="GNAT_dom"/>
</dbReference>
<protein>
    <recommendedName>
        <fullName evidence="2">N-acetyltransferase domain-containing protein</fullName>
    </recommendedName>
</protein>
<dbReference type="SUPFAM" id="SSF55729">
    <property type="entry name" value="Acyl-CoA N-acyltransferases (Nat)"/>
    <property type="match status" value="1"/>
</dbReference>
<comment type="caution">
    <text evidence="3">The sequence shown here is derived from an EMBL/GenBank/DDBJ whole genome shotgun (WGS) entry which is preliminary data.</text>
</comment>
<feature type="region of interest" description="Disordered" evidence="1">
    <location>
        <begin position="680"/>
        <end position="700"/>
    </location>
</feature>
<feature type="compositionally biased region" description="Gly residues" evidence="1">
    <location>
        <begin position="512"/>
        <end position="522"/>
    </location>
</feature>
<sequence>MATAQAERRLRLAATRSLLYSLPINELFELPGRPHVVYQLRSYANTANPEEAALAARSDSPFLFKAFETGQIGPKRLARIHGGKPRVHTIHEYLDWTVTAQAAEGDDDLDFGGFRVLVILPRYRSGWPPPGGDVTAAEELRKPSVMGAPKSPIPILQSHGKPVTAATIRSGPGYLEIPFVATHENKRGRGYCRCLVEAIEEIARTLGLKRLMLCSTNDASVQSTWKHLGFHYCPDEQMEEWDILHTDMVYLQNTTQMQKDVPAPRRFKPVIIKHEDFKQRSYAFVGFKRALPPARRQPPAKRVSSKAPPKKAPANSEVSERSECSKDDSLSIAARTDHLGPGLLPNGGASSSMVGGRGSHIGASPLGVGAAGTTPLGGRLPGGDEGPLLGGGVAAGGLLHARDDMLMAGGGPPTPQPADGGPLRPLNMHMPGDGPGTSHSTLGRPGMDGPLQMGMLPQPGDQGMGLCGPGGSGRLLWPSNGQLGPEGLGPGPPPLGAGPGPSGIGSSFSWQGPGGLGVGGSGDNLLQSQQQLSLQPLQMQGGGLPGGGMGGSSLGGGMGGGFDGSGGMRQGLSPSLQPNSGNMPLGMQGMQGIGQSPMLQGSPQPGRMQHGSQTGMIQGSPQLQGMIPTGPHPNLLQGSPQPGLLQHGGNQPGIMQGGQHGGMLSLQPGPHGQFQNRMQGGLSPSLHQHQQQPNTMLGGQPLSLQGGSLQGGMHGMQPNGQGMQLSLQGGGGGGGPLSMQGGQQPGGQLTLPGMQHQGMQMGMQQGMGNSLLAGRPAGMQPGGASNLPANMQPGSMSLSRPPVNQPGHMMGMQGGMQSGMQGGSMSTGMPSGMVPTGMMPTGMVPTGMVPTGMVPVMQGGMVPQGGQQGMGHGMQPQGMYNSGMGMQLQGGRPMGMGAGQQPHMQLGQPGVPQQGLVQPPPGMGFMPAPGSGYGGQGMLRDGG</sequence>
<accession>A0A835WT23</accession>
<feature type="region of interest" description="Disordered" evidence="1">
    <location>
        <begin position="478"/>
        <end position="524"/>
    </location>
</feature>